<keyword evidence="3 5" id="KW-0694">RNA-binding</keyword>
<evidence type="ECO:0000256" key="5">
    <source>
        <dbReference type="HAMAP-Rule" id="MF_00844"/>
    </source>
</evidence>
<dbReference type="HAMAP" id="MF_00844_B">
    <property type="entry name" value="RqcH_B"/>
    <property type="match status" value="1"/>
</dbReference>
<comment type="similarity">
    <text evidence="5">Belongs to the NEMF family.</text>
</comment>
<dbReference type="Proteomes" id="UP000184447">
    <property type="component" value="Unassembled WGS sequence"/>
</dbReference>
<proteinExistence type="inferred from homology"/>
<dbReference type="GO" id="GO:1990112">
    <property type="term" value="C:RQC complex"/>
    <property type="evidence" value="ECO:0007669"/>
    <property type="project" value="TreeGrafter"/>
</dbReference>
<dbReference type="GO" id="GO:0000049">
    <property type="term" value="F:tRNA binding"/>
    <property type="evidence" value="ECO:0007669"/>
    <property type="project" value="UniProtKB-UniRule"/>
</dbReference>
<evidence type="ECO:0000256" key="3">
    <source>
        <dbReference type="ARBA" id="ARBA00022884"/>
    </source>
</evidence>
<keyword evidence="1 5" id="KW-0820">tRNA-binding</keyword>
<protein>
    <recommendedName>
        <fullName evidence="5">Rqc2 homolog RqcH</fullName>
        <shortName evidence="5">RqcH</shortName>
    </recommendedName>
</protein>
<keyword evidence="4 5" id="KW-0648">Protein biosynthesis</keyword>
<evidence type="ECO:0000313" key="8">
    <source>
        <dbReference type="Proteomes" id="UP000184447"/>
    </source>
</evidence>
<feature type="domain" description="NFACT RNA-binding" evidence="6">
    <location>
        <begin position="456"/>
        <end position="549"/>
    </location>
</feature>
<dbReference type="FunFam" id="2.30.310.10:FF:000004">
    <property type="entry name" value="Fibronectin-binding protein A"/>
    <property type="match status" value="1"/>
</dbReference>
<dbReference type="RefSeq" id="WP_073337259.1">
    <property type="nucleotide sequence ID" value="NZ_FQXM01000004.1"/>
</dbReference>
<comment type="function">
    <text evidence="5">Key component of the ribosome quality control system (RQC), a ribosome-associated complex that mediates the extraction of incompletely synthesized nascent chains from stalled ribosomes and their subsequent degradation. RqcH recruits Ala-charged tRNA, and with RqcP directs the elongation of stalled nascent chains on 50S ribosomal subunits, leading to non-templated C-terminal alanine extensions (Ala tail). The Ala tail promotes nascent chain degradation. May add between 1 and at least 8 Ala residues. Binds to stalled 50S ribosomal subunits.</text>
</comment>
<dbReference type="PANTHER" id="PTHR15239">
    <property type="entry name" value="NUCLEAR EXPORT MEDIATOR FACTOR NEMF"/>
    <property type="match status" value="1"/>
</dbReference>
<dbReference type="GO" id="GO:0043023">
    <property type="term" value="F:ribosomal large subunit binding"/>
    <property type="evidence" value="ECO:0007669"/>
    <property type="project" value="UniProtKB-UniRule"/>
</dbReference>
<evidence type="ECO:0000313" key="7">
    <source>
        <dbReference type="EMBL" id="SHH37708.1"/>
    </source>
</evidence>
<dbReference type="GO" id="GO:0019843">
    <property type="term" value="F:rRNA binding"/>
    <property type="evidence" value="ECO:0007669"/>
    <property type="project" value="UniProtKB-UniRule"/>
</dbReference>
<name>A0A1M5SHG0_9CLOT</name>
<dbReference type="Pfam" id="PF05670">
    <property type="entry name" value="NFACT-R_1"/>
    <property type="match status" value="1"/>
</dbReference>
<reference evidence="7 8" key="1">
    <citation type="submission" date="2016-11" db="EMBL/GenBank/DDBJ databases">
        <authorList>
            <person name="Jaros S."/>
            <person name="Januszkiewicz K."/>
            <person name="Wedrychowicz H."/>
        </authorList>
    </citation>
    <scope>NUCLEOTIDE SEQUENCE [LARGE SCALE GENOMIC DNA]</scope>
    <source>
        <strain evidence="7 8">DSM 8605</strain>
    </source>
</reference>
<dbReference type="OrthoDB" id="9766163at2"/>
<dbReference type="GO" id="GO:0072344">
    <property type="term" value="P:rescue of stalled ribosome"/>
    <property type="evidence" value="ECO:0007669"/>
    <property type="project" value="UniProtKB-UniRule"/>
</dbReference>
<dbReference type="InterPro" id="IPR008532">
    <property type="entry name" value="NFACT_RNA-bd"/>
</dbReference>
<dbReference type="InterPro" id="IPR051608">
    <property type="entry name" value="RQC_Subunit_NEMF"/>
</dbReference>
<dbReference type="Pfam" id="PF05833">
    <property type="entry name" value="NFACT_N"/>
    <property type="match status" value="1"/>
</dbReference>
<dbReference type="PANTHER" id="PTHR15239:SF6">
    <property type="entry name" value="RIBOSOME QUALITY CONTROL COMPLEX SUBUNIT NEMF"/>
    <property type="match status" value="1"/>
</dbReference>
<keyword evidence="2 5" id="KW-0699">rRNA-binding</keyword>
<dbReference type="AlphaFoldDB" id="A0A1M5SHG0"/>
<evidence type="ECO:0000256" key="2">
    <source>
        <dbReference type="ARBA" id="ARBA00022730"/>
    </source>
</evidence>
<gene>
    <name evidence="5" type="primary">rqcH</name>
    <name evidence="7" type="ORF">SAMN02745207_00929</name>
</gene>
<organism evidence="7 8">
    <name type="scientific">Clostridium grantii DSM 8605</name>
    <dbReference type="NCBI Taxonomy" id="1121316"/>
    <lineage>
        <taxon>Bacteria</taxon>
        <taxon>Bacillati</taxon>
        <taxon>Bacillota</taxon>
        <taxon>Clostridia</taxon>
        <taxon>Eubacteriales</taxon>
        <taxon>Clostridiaceae</taxon>
        <taxon>Clostridium</taxon>
    </lineage>
</organism>
<dbReference type="EMBL" id="FQXM01000004">
    <property type="protein sequence ID" value="SHH37708.1"/>
    <property type="molecule type" value="Genomic_DNA"/>
</dbReference>
<sequence length="576" mass="66569">MALDGIFIKSIKDELNEILIDGKVEKVNQPEKDEIVLTIRKGRVNQKLLISSSSNYPRLHITNVAKPNPIKAPMFCMVLRKYLSNAKLISIEQINNDRIVMLNFESRDEMGFDSNYTLYVEIMGRHSNITLVRQRDMMVMDSIKHLTEDNNSFRSVFPGVEFILPPVHSKLNPFDFTLNDFTNLITEETLEFNERLFMTIFAGISANISKILYEETIDKNLDLNNLNSLYDFINNYFLVLNSKSYNFSIYSLNGELKDFYCYDLPQFSAYDKSIFPSASILLEEYYNQKDKKDRLKNKSASVNKIITNNINRCLKKEKILNKTLEECESKDDFRLKGELLTANIHAIEKGVDSIKLLNYYEPLETWIDISIDPHKSPSQNVQKYYKKYNKLKKSEESAYIQLESNEEELKYLNSVLTHLTNCDNYKDIDELRKELIESGYIKKKAGNKKDKSKASKPLHFISSEGVDLYVGKNNIQNDELTLKFASKNDLWFHTKEIPGSHVIVKFHENITDITLEEAANLAAFYSKGKNSTKVPVDYTEVKNIKKPNGSKPGMVIYYTNKTVFIDPKTPKIAEVK</sequence>
<dbReference type="STRING" id="1121316.SAMN02745207_00929"/>
<evidence type="ECO:0000259" key="6">
    <source>
        <dbReference type="Pfam" id="PF05670"/>
    </source>
</evidence>
<evidence type="ECO:0000256" key="4">
    <source>
        <dbReference type="ARBA" id="ARBA00022917"/>
    </source>
</evidence>
<evidence type="ECO:0000256" key="1">
    <source>
        <dbReference type="ARBA" id="ARBA00022555"/>
    </source>
</evidence>
<dbReference type="InterPro" id="IPR043682">
    <property type="entry name" value="RqcH_bacterial"/>
</dbReference>
<dbReference type="Gene3D" id="2.30.310.10">
    <property type="entry name" value="ibrinogen binding protein from staphylococcus aureus domain"/>
    <property type="match status" value="1"/>
</dbReference>
<keyword evidence="8" id="KW-1185">Reference proteome</keyword>
<accession>A0A1M5SHG0</accession>
<comment type="subunit">
    <text evidence="5">Associates with stalled 50S ribosomal subunits. Binds to RqcP.</text>
</comment>